<dbReference type="Pfam" id="PF25416">
    <property type="entry name" value="GRHL1_C"/>
    <property type="match status" value="1"/>
</dbReference>
<dbReference type="EMBL" id="EAAA01000350">
    <property type="status" value="NOT_ANNOTATED_CDS"/>
    <property type="molecule type" value="Genomic_DNA"/>
</dbReference>
<evidence type="ECO:0000256" key="6">
    <source>
        <dbReference type="PROSITE-ProRule" id="PRU01313"/>
    </source>
</evidence>
<dbReference type="Proteomes" id="UP000008144">
    <property type="component" value="Chromosome 1"/>
</dbReference>
<evidence type="ECO:0000313" key="10">
    <source>
        <dbReference type="Proteomes" id="UP000008144"/>
    </source>
</evidence>
<dbReference type="InParanoid" id="F7BDF6"/>
<dbReference type="PROSITE" id="PS51968">
    <property type="entry name" value="GRH_CP2_DB"/>
    <property type="match status" value="1"/>
</dbReference>
<feature type="region of interest" description="Disordered" evidence="7">
    <location>
        <begin position="404"/>
        <end position="434"/>
    </location>
</feature>
<protein>
    <recommendedName>
        <fullName evidence="8">Grh/CP2 DB domain-containing protein</fullName>
    </recommendedName>
</protein>
<evidence type="ECO:0000256" key="5">
    <source>
        <dbReference type="ARBA" id="ARBA00023242"/>
    </source>
</evidence>
<sequence>YTSEDEAWRSYLENPLTAATTAMMSIHGDEDSAAALGILYDYYKVPREKRILTYQPNTGNRDKQTRFKLCSKTSGVQQNLVPNPINLNLLRYLKDCYIKRDSCQKQSLFCRSISTYSKCVSSQEGNISSTGLTSEDVSAMTPVISAASTAVHGDSSLEITVRDHSTEEVNGLGEYLNIGRVQEDIRQLTPDSAYSEAKDSPPQMSQVYNFALTCFFNVLYSREYFEYAMEAPKSLKQKDGEPTMSYINKGQFYCISLRECAGRPWRYKNTRVTSVVQIVFGDGKPEDEQLRHWKYWHARQHTAKQRIIDIADYKESCMISDIDEFAHNAISFNWDVNDVAKIFVSCNCLSTDFSAQKGIKGLPLLLQIDTYMDNRRGAAPAHRGMCQLKVFCDKGAERKIRDEERKAMRKRQRSGMSPSITPPPTSAAPAGGAPGKRQEVVYFKTVVDGITPSVYFVPEIFVRNNSMTQHFYLDFSDPLRGSTKRSLSMLSSDEGEFPSNKVLKRSEDTRVLLYVRRETDDVYDGIMLCDPTLEGLKRALEEKYGIPVQKMSKVLKKSRKGILVNVDDNIVRHYSNEDTFIIAVETETIDNDVTHKITLSVV</sequence>
<evidence type="ECO:0000256" key="3">
    <source>
        <dbReference type="ARBA" id="ARBA00023125"/>
    </source>
</evidence>
<evidence type="ECO:0000256" key="4">
    <source>
        <dbReference type="ARBA" id="ARBA00023163"/>
    </source>
</evidence>
<reference evidence="10" key="1">
    <citation type="journal article" date="2002" name="Science">
        <title>The draft genome of Ciona intestinalis: insights into chordate and vertebrate origins.</title>
        <authorList>
            <person name="Dehal P."/>
            <person name="Satou Y."/>
            <person name="Campbell R.K."/>
            <person name="Chapman J."/>
            <person name="Degnan B."/>
            <person name="De Tomaso A."/>
            <person name="Davidson B."/>
            <person name="Di Gregorio A."/>
            <person name="Gelpke M."/>
            <person name="Goodstein D.M."/>
            <person name="Harafuji N."/>
            <person name="Hastings K.E."/>
            <person name="Ho I."/>
            <person name="Hotta K."/>
            <person name="Huang W."/>
            <person name="Kawashima T."/>
            <person name="Lemaire P."/>
            <person name="Martinez D."/>
            <person name="Meinertzhagen I.A."/>
            <person name="Necula S."/>
            <person name="Nonaka M."/>
            <person name="Putnam N."/>
            <person name="Rash S."/>
            <person name="Saiga H."/>
            <person name="Satake M."/>
            <person name="Terry A."/>
            <person name="Yamada L."/>
            <person name="Wang H.G."/>
            <person name="Awazu S."/>
            <person name="Azumi K."/>
            <person name="Boore J."/>
            <person name="Branno M."/>
            <person name="Chin-Bow S."/>
            <person name="DeSantis R."/>
            <person name="Doyle S."/>
            <person name="Francino P."/>
            <person name="Keys D.N."/>
            <person name="Haga S."/>
            <person name="Hayashi H."/>
            <person name="Hino K."/>
            <person name="Imai K.S."/>
            <person name="Inaba K."/>
            <person name="Kano S."/>
            <person name="Kobayashi K."/>
            <person name="Kobayashi M."/>
            <person name="Lee B.I."/>
            <person name="Makabe K.W."/>
            <person name="Manohar C."/>
            <person name="Matassi G."/>
            <person name="Medina M."/>
            <person name="Mochizuki Y."/>
            <person name="Mount S."/>
            <person name="Morishita T."/>
            <person name="Miura S."/>
            <person name="Nakayama A."/>
            <person name="Nishizaka S."/>
            <person name="Nomoto H."/>
            <person name="Ohta F."/>
            <person name="Oishi K."/>
            <person name="Rigoutsos I."/>
            <person name="Sano M."/>
            <person name="Sasaki A."/>
            <person name="Sasakura Y."/>
            <person name="Shoguchi E."/>
            <person name="Shin-i T."/>
            <person name="Spagnuolo A."/>
            <person name="Stainier D."/>
            <person name="Suzuki M.M."/>
            <person name="Tassy O."/>
            <person name="Takatori N."/>
            <person name="Tokuoka M."/>
            <person name="Yagi K."/>
            <person name="Yoshizaki F."/>
            <person name="Wada S."/>
            <person name="Zhang C."/>
            <person name="Hyatt P.D."/>
            <person name="Larimer F."/>
            <person name="Detter C."/>
            <person name="Doggett N."/>
            <person name="Glavina T."/>
            <person name="Hawkins T."/>
            <person name="Richardson P."/>
            <person name="Lucas S."/>
            <person name="Kohara Y."/>
            <person name="Levine M."/>
            <person name="Satoh N."/>
            <person name="Rokhsar D.S."/>
        </authorList>
    </citation>
    <scope>NUCLEOTIDE SEQUENCE [LARGE SCALE GENOMIC DNA]</scope>
</reference>
<dbReference type="PANTHER" id="PTHR11037">
    <property type="entry name" value="TRANSCRIPTION FACTOR CP2"/>
    <property type="match status" value="1"/>
</dbReference>
<dbReference type="InterPro" id="IPR007604">
    <property type="entry name" value="CP2"/>
</dbReference>
<dbReference type="Pfam" id="PF04516">
    <property type="entry name" value="CP2"/>
    <property type="match status" value="1"/>
</dbReference>
<name>F7BDF6_CIOIN</name>
<accession>F7BDF6</accession>
<keyword evidence="3 6" id="KW-0238">DNA-binding</keyword>
<dbReference type="AlphaFoldDB" id="F7BDF6"/>
<dbReference type="InterPro" id="IPR057520">
    <property type="entry name" value="GRHL1/CP2_C"/>
</dbReference>
<reference evidence="9" key="3">
    <citation type="submission" date="2025-08" db="UniProtKB">
        <authorList>
            <consortium name="Ensembl"/>
        </authorList>
    </citation>
    <scope>IDENTIFICATION</scope>
</reference>
<dbReference type="GO" id="GO:0006357">
    <property type="term" value="P:regulation of transcription by RNA polymerase II"/>
    <property type="evidence" value="ECO:0000318"/>
    <property type="project" value="GO_Central"/>
</dbReference>
<evidence type="ECO:0000256" key="1">
    <source>
        <dbReference type="ARBA" id="ARBA00004123"/>
    </source>
</evidence>
<reference evidence="9" key="4">
    <citation type="submission" date="2025-09" db="UniProtKB">
        <authorList>
            <consortium name="Ensembl"/>
        </authorList>
    </citation>
    <scope>IDENTIFICATION</scope>
</reference>
<dbReference type="GO" id="GO:0000978">
    <property type="term" value="F:RNA polymerase II cis-regulatory region sequence-specific DNA binding"/>
    <property type="evidence" value="ECO:0000318"/>
    <property type="project" value="GO_Central"/>
</dbReference>
<keyword evidence="2" id="KW-0805">Transcription regulation</keyword>
<dbReference type="OMA" id="YSYNSCN"/>
<evidence type="ECO:0000259" key="8">
    <source>
        <dbReference type="PROSITE" id="PS51968"/>
    </source>
</evidence>
<proteinExistence type="predicted"/>
<dbReference type="GO" id="GO:0001228">
    <property type="term" value="F:DNA-binding transcription activator activity, RNA polymerase II-specific"/>
    <property type="evidence" value="ECO:0000318"/>
    <property type="project" value="GO_Central"/>
</dbReference>
<feature type="domain" description="Grh/CP2 DB" evidence="8">
    <location>
        <begin position="221"/>
        <end position="457"/>
    </location>
</feature>
<keyword evidence="4" id="KW-0804">Transcription</keyword>
<keyword evidence="10" id="KW-1185">Reference proteome</keyword>
<reference evidence="9" key="2">
    <citation type="journal article" date="2008" name="Genome Biol.">
        <title>Improved genome assembly and evidence-based global gene model set for the chordate Ciona intestinalis: new insight into intron and operon populations.</title>
        <authorList>
            <person name="Satou Y."/>
            <person name="Mineta K."/>
            <person name="Ogasawara M."/>
            <person name="Sasakura Y."/>
            <person name="Shoguchi E."/>
            <person name="Ueno K."/>
            <person name="Yamada L."/>
            <person name="Matsumoto J."/>
            <person name="Wasserscheid J."/>
            <person name="Dewar K."/>
            <person name="Wiley G.B."/>
            <person name="Macmil S.L."/>
            <person name="Roe B.A."/>
            <person name="Zeller R.W."/>
            <person name="Hastings K.E."/>
            <person name="Lemaire P."/>
            <person name="Lindquist E."/>
            <person name="Endo T."/>
            <person name="Hotta K."/>
            <person name="Inaba K."/>
        </authorList>
    </citation>
    <scope>NUCLEOTIDE SEQUENCE [LARGE SCALE GENOMIC DNA]</scope>
    <source>
        <strain evidence="9">wild type</strain>
    </source>
</reference>
<organism evidence="9 10">
    <name type="scientific">Ciona intestinalis</name>
    <name type="common">Transparent sea squirt</name>
    <name type="synonym">Ascidia intestinalis</name>
    <dbReference type="NCBI Taxonomy" id="7719"/>
    <lineage>
        <taxon>Eukaryota</taxon>
        <taxon>Metazoa</taxon>
        <taxon>Chordata</taxon>
        <taxon>Tunicata</taxon>
        <taxon>Ascidiacea</taxon>
        <taxon>Phlebobranchia</taxon>
        <taxon>Cionidae</taxon>
        <taxon>Ciona</taxon>
    </lineage>
</organism>
<evidence type="ECO:0000256" key="7">
    <source>
        <dbReference type="SAM" id="MobiDB-lite"/>
    </source>
</evidence>
<evidence type="ECO:0000313" key="9">
    <source>
        <dbReference type="Ensembl" id="ENSCINP00000023332.2"/>
    </source>
</evidence>
<dbReference type="PANTHER" id="PTHR11037:SF20">
    <property type="entry name" value="PROTEIN GRAINYHEAD"/>
    <property type="match status" value="1"/>
</dbReference>
<dbReference type="InterPro" id="IPR040167">
    <property type="entry name" value="TF_CP2-like"/>
</dbReference>
<dbReference type="GO" id="GO:0005634">
    <property type="term" value="C:nucleus"/>
    <property type="evidence" value="ECO:0000318"/>
    <property type="project" value="GO_Central"/>
</dbReference>
<dbReference type="GeneTree" id="ENSGT00940000170699"/>
<keyword evidence="5 6" id="KW-0539">Nucleus</keyword>
<dbReference type="Ensembl" id="ENSCINT00000023578.2">
    <property type="protein sequence ID" value="ENSCINP00000023332.2"/>
    <property type="gene ID" value="ENSCING00000007574.3"/>
</dbReference>
<evidence type="ECO:0000256" key="2">
    <source>
        <dbReference type="ARBA" id="ARBA00023015"/>
    </source>
</evidence>
<comment type="subcellular location">
    <subcellularLocation>
        <location evidence="1 6">Nucleus</location>
    </subcellularLocation>
</comment>